<evidence type="ECO:0000313" key="5">
    <source>
        <dbReference type="Proteomes" id="UP001197795"/>
    </source>
</evidence>
<feature type="domain" description="DnaB/C C-terminal" evidence="3">
    <location>
        <begin position="268"/>
        <end position="329"/>
    </location>
</feature>
<accession>A0AAE3A187</accession>
<dbReference type="RefSeq" id="WP_227732469.1">
    <property type="nucleotide sequence ID" value="NZ_JAJEPV010000005.1"/>
</dbReference>
<sequence length="371" mass="42230">MARIALYKDNYADSTVVSNLFIDEYMKDANDAQLKVYFYLLRMLNAEQAISVSGIADKFNHTEKDVIRALKYWEKQQILDLDFDDNKTLVGIHLRDLSTQAAPAPQHNVLLTSGPSQMQNTPAGVSVIPAVAIPQVSAAVVPTTPQETVNPYAKPAYSLDQLREFKEREETSQLLFIAEAYIGKPLTPSEIKTILFFTDVLHFSEDLIDYLLQYCVERGKKDFKYIEKVAVNWAEEGITTPKQAQKFSTRYDRSVYSIMNSLGRSTSPTAKELEFINRWTRDYGFSTDIILEACERSSLATDKHRFEYAEGILNSWRQANVRHKADIQQMDDSFQKKKTAKPASSGSSNRFTQFTQNSYDFAALEKEILSN</sequence>
<dbReference type="EMBL" id="JAJEPV010000005">
    <property type="protein sequence ID" value="MCC2118623.1"/>
    <property type="molecule type" value="Genomic_DNA"/>
</dbReference>
<dbReference type="InterPro" id="IPR017019">
    <property type="entry name" value="DNA_replication_prd_bac"/>
</dbReference>
<dbReference type="PANTHER" id="PTHR37293">
    <property type="entry name" value="PHAGE REPLICATION PROTEIN-RELATED"/>
    <property type="match status" value="1"/>
</dbReference>
<dbReference type="Gene3D" id="1.10.10.630">
    <property type="entry name" value="DnaD domain-like"/>
    <property type="match status" value="2"/>
</dbReference>
<organism evidence="4 5">
    <name type="scientific">Waltera acetigignens</name>
    <dbReference type="NCBI Taxonomy" id="2981769"/>
    <lineage>
        <taxon>Bacteria</taxon>
        <taxon>Bacillati</taxon>
        <taxon>Bacillota</taxon>
        <taxon>Clostridia</taxon>
        <taxon>Lachnospirales</taxon>
        <taxon>Lachnospiraceae</taxon>
        <taxon>Waltera</taxon>
    </lineage>
</organism>
<evidence type="ECO:0000256" key="2">
    <source>
        <dbReference type="SAM" id="MobiDB-lite"/>
    </source>
</evidence>
<dbReference type="Pfam" id="PF07261">
    <property type="entry name" value="DnaB_2"/>
    <property type="match status" value="2"/>
</dbReference>
<dbReference type="PANTHER" id="PTHR37293:SF5">
    <property type="entry name" value="DNA REPLICATION PROTEIN"/>
    <property type="match status" value="1"/>
</dbReference>
<gene>
    <name evidence="4" type="ORF">LKD75_03275</name>
</gene>
<proteinExistence type="inferred from homology"/>
<comment type="caution">
    <text evidence="4">The sequence shown here is derived from an EMBL/GenBank/DDBJ whole genome shotgun (WGS) entry which is preliminary data.</text>
</comment>
<evidence type="ECO:0000256" key="1">
    <source>
        <dbReference type="ARBA" id="ARBA00093462"/>
    </source>
</evidence>
<keyword evidence="5" id="KW-1185">Reference proteome</keyword>
<evidence type="ECO:0000313" key="4">
    <source>
        <dbReference type="EMBL" id="MCC2118623.1"/>
    </source>
</evidence>
<dbReference type="PIRSF" id="PIRSF033722">
    <property type="entry name" value="DnaD_CA_C3587_prd"/>
    <property type="match status" value="1"/>
</dbReference>
<dbReference type="SUPFAM" id="SSF158499">
    <property type="entry name" value="DnaD domain-like"/>
    <property type="match status" value="2"/>
</dbReference>
<comment type="similarity">
    <text evidence="1">Belongs to the DnaB/DnaD family.</text>
</comment>
<dbReference type="InterPro" id="IPR034829">
    <property type="entry name" value="DnaD-like_sf"/>
</dbReference>
<feature type="region of interest" description="Disordered" evidence="2">
    <location>
        <begin position="332"/>
        <end position="351"/>
    </location>
</feature>
<feature type="compositionally biased region" description="Polar residues" evidence="2">
    <location>
        <begin position="342"/>
        <end position="351"/>
    </location>
</feature>
<dbReference type="AlphaFoldDB" id="A0AAE3A187"/>
<evidence type="ECO:0000259" key="3">
    <source>
        <dbReference type="Pfam" id="PF07261"/>
    </source>
</evidence>
<dbReference type="Proteomes" id="UP001197795">
    <property type="component" value="Unassembled WGS sequence"/>
</dbReference>
<protein>
    <submittedName>
        <fullName evidence="4">DnaD domain protein</fullName>
    </submittedName>
</protein>
<reference evidence="4 5" key="1">
    <citation type="submission" date="2021-10" db="EMBL/GenBank/DDBJ databases">
        <title>Anaerobic single-cell dispensing facilitates the cultivation of human gut bacteria.</title>
        <authorList>
            <person name="Afrizal A."/>
        </authorList>
    </citation>
    <scope>NUCLEOTIDE SEQUENCE [LARGE SCALE GENOMIC DNA]</scope>
    <source>
        <strain evidence="4 5">CLA-AA-H273</strain>
    </source>
</reference>
<feature type="domain" description="DnaB/C C-terminal" evidence="3">
    <location>
        <begin position="176"/>
        <end position="247"/>
    </location>
</feature>
<dbReference type="NCBIfam" id="TIGR01446">
    <property type="entry name" value="DnaD_dom"/>
    <property type="match status" value="2"/>
</dbReference>
<name>A0AAE3A187_9FIRM</name>
<dbReference type="InterPro" id="IPR006343">
    <property type="entry name" value="DnaB/C_C"/>
</dbReference>
<dbReference type="InterPro" id="IPR053162">
    <property type="entry name" value="DnaD"/>
</dbReference>